<protein>
    <submittedName>
        <fullName evidence="1">Uncharacterized protein</fullName>
    </submittedName>
</protein>
<comment type="caution">
    <text evidence="1">The sequence shown here is derived from an EMBL/GenBank/DDBJ whole genome shotgun (WGS) entry which is preliminary data.</text>
</comment>
<dbReference type="EMBL" id="JAFNEN010000461">
    <property type="protein sequence ID" value="KAG8182470.1"/>
    <property type="molecule type" value="Genomic_DNA"/>
</dbReference>
<accession>A0AAV6UEF7</accession>
<keyword evidence="2" id="KW-1185">Reference proteome</keyword>
<organism evidence="1 2">
    <name type="scientific">Oedothorax gibbosus</name>
    <dbReference type="NCBI Taxonomy" id="931172"/>
    <lineage>
        <taxon>Eukaryota</taxon>
        <taxon>Metazoa</taxon>
        <taxon>Ecdysozoa</taxon>
        <taxon>Arthropoda</taxon>
        <taxon>Chelicerata</taxon>
        <taxon>Arachnida</taxon>
        <taxon>Araneae</taxon>
        <taxon>Araneomorphae</taxon>
        <taxon>Entelegynae</taxon>
        <taxon>Araneoidea</taxon>
        <taxon>Linyphiidae</taxon>
        <taxon>Erigoninae</taxon>
        <taxon>Oedothorax</taxon>
    </lineage>
</organism>
<proteinExistence type="predicted"/>
<dbReference type="AlphaFoldDB" id="A0AAV6UEF7"/>
<name>A0AAV6UEF7_9ARAC</name>
<sequence length="171" mass="19093">MIIHHGLEPVQSLLVPTRDVKTVRPQSCSLDLLLNLASCQEHVFFNCRSNEDRVSLRDISAVIFTGDPQGYASSGCLAVSPCFFKGDFRGVSRNVDSLTRFLSFRRLHSPRDFQRSRVVPPSIPHPARAKPCSVHLKPVSGLFDYAYSRLSCSVAWVSSRPPKFPAFSSTR</sequence>
<reference evidence="1 2" key="1">
    <citation type="journal article" date="2022" name="Nat. Ecol. Evol.">
        <title>A masculinizing supergene underlies an exaggerated male reproductive morph in a spider.</title>
        <authorList>
            <person name="Hendrickx F."/>
            <person name="De Corte Z."/>
            <person name="Sonet G."/>
            <person name="Van Belleghem S.M."/>
            <person name="Kostlbacher S."/>
            <person name="Vangestel C."/>
        </authorList>
    </citation>
    <scope>NUCLEOTIDE SEQUENCE [LARGE SCALE GENOMIC DNA]</scope>
    <source>
        <strain evidence="1">W744_W776</strain>
    </source>
</reference>
<evidence type="ECO:0000313" key="2">
    <source>
        <dbReference type="Proteomes" id="UP000827092"/>
    </source>
</evidence>
<dbReference type="Proteomes" id="UP000827092">
    <property type="component" value="Unassembled WGS sequence"/>
</dbReference>
<evidence type="ECO:0000313" key="1">
    <source>
        <dbReference type="EMBL" id="KAG8182470.1"/>
    </source>
</evidence>
<gene>
    <name evidence="1" type="ORF">JTE90_020389</name>
</gene>